<accession>A0A9P9FXX4</accession>
<reference evidence="1" key="1">
    <citation type="journal article" date="2021" name="Nat. Commun.">
        <title>Genetic determinants of endophytism in the Arabidopsis root mycobiome.</title>
        <authorList>
            <person name="Mesny F."/>
            <person name="Miyauchi S."/>
            <person name="Thiergart T."/>
            <person name="Pickel B."/>
            <person name="Atanasova L."/>
            <person name="Karlsson M."/>
            <person name="Huettel B."/>
            <person name="Barry K.W."/>
            <person name="Haridas S."/>
            <person name="Chen C."/>
            <person name="Bauer D."/>
            <person name="Andreopoulos W."/>
            <person name="Pangilinan J."/>
            <person name="LaButti K."/>
            <person name="Riley R."/>
            <person name="Lipzen A."/>
            <person name="Clum A."/>
            <person name="Drula E."/>
            <person name="Henrissat B."/>
            <person name="Kohler A."/>
            <person name="Grigoriev I.V."/>
            <person name="Martin F.M."/>
            <person name="Hacquard S."/>
        </authorList>
    </citation>
    <scope>NUCLEOTIDE SEQUENCE</scope>
    <source>
        <strain evidence="1">MPI-CAGE-AT-0023</strain>
    </source>
</reference>
<protein>
    <submittedName>
        <fullName evidence="1">Uncharacterized protein</fullName>
    </submittedName>
</protein>
<keyword evidence="2" id="KW-1185">Reference proteome</keyword>
<evidence type="ECO:0000313" key="1">
    <source>
        <dbReference type="EMBL" id="KAH7210781.1"/>
    </source>
</evidence>
<evidence type="ECO:0000313" key="2">
    <source>
        <dbReference type="Proteomes" id="UP000720189"/>
    </source>
</evidence>
<comment type="caution">
    <text evidence="1">The sequence shown here is derived from an EMBL/GenBank/DDBJ whole genome shotgun (WGS) entry which is preliminary data.</text>
</comment>
<dbReference type="GeneID" id="70226843"/>
<dbReference type="RefSeq" id="XP_046041552.1">
    <property type="nucleotide sequence ID" value="XM_046196889.1"/>
</dbReference>
<dbReference type="Proteomes" id="UP000720189">
    <property type="component" value="Unassembled WGS sequence"/>
</dbReference>
<proteinExistence type="predicted"/>
<organism evidence="1 2">
    <name type="scientific">Fusarium redolens</name>
    <dbReference type="NCBI Taxonomy" id="48865"/>
    <lineage>
        <taxon>Eukaryota</taxon>
        <taxon>Fungi</taxon>
        <taxon>Dikarya</taxon>
        <taxon>Ascomycota</taxon>
        <taxon>Pezizomycotina</taxon>
        <taxon>Sordariomycetes</taxon>
        <taxon>Hypocreomycetidae</taxon>
        <taxon>Hypocreales</taxon>
        <taxon>Nectriaceae</taxon>
        <taxon>Fusarium</taxon>
        <taxon>Fusarium redolens species complex</taxon>
    </lineage>
</organism>
<dbReference type="EMBL" id="JAGMUX010000031">
    <property type="protein sequence ID" value="KAH7210781.1"/>
    <property type="molecule type" value="Genomic_DNA"/>
</dbReference>
<name>A0A9P9FXX4_FUSRE</name>
<dbReference type="OrthoDB" id="10342543at2759"/>
<gene>
    <name evidence="1" type="ORF">BKA55DRAFT_627950</name>
</gene>
<sequence length="155" mass="16599">MAWIDNICGAGSNYIRILSKCATRGTTSKGSNNHIDSTSAPVTNADDAMVVNSWSAVATGEVPKGNKLPACPISLPICGRVAYKSSLHLDAIHHHLNLCISVIFASTHGYEQANSSQGNQGLMKVQEALPEADVVIFLAYIIGQNGYYDSFRSQE</sequence>
<dbReference type="AlphaFoldDB" id="A0A9P9FXX4"/>